<dbReference type="EMBL" id="JSYL01000029">
    <property type="protein sequence ID" value="KIA82315.1"/>
    <property type="molecule type" value="Genomic_DNA"/>
</dbReference>
<feature type="chain" id="PRO_5030004860" description="Lipoprotein" evidence="1">
    <location>
        <begin position="22"/>
        <end position="82"/>
    </location>
</feature>
<keyword evidence="3" id="KW-1185">Reference proteome</keyword>
<dbReference type="STRING" id="266749.SAMN05421876_1279"/>
<keyword evidence="1" id="KW-0732">Signal</keyword>
<dbReference type="Proteomes" id="UP000031473">
    <property type="component" value="Unassembled WGS sequence"/>
</dbReference>
<evidence type="ECO:0000256" key="1">
    <source>
        <dbReference type="SAM" id="SignalP"/>
    </source>
</evidence>
<evidence type="ECO:0000313" key="2">
    <source>
        <dbReference type="EMBL" id="KIA82315.1"/>
    </source>
</evidence>
<proteinExistence type="predicted"/>
<name>A0A0C1CML3_9FLAO</name>
<accession>A0A0C1CML3</accession>
<evidence type="ECO:0000313" key="3">
    <source>
        <dbReference type="Proteomes" id="UP000031473"/>
    </source>
</evidence>
<feature type="signal peptide" evidence="1">
    <location>
        <begin position="1"/>
        <end position="21"/>
    </location>
</feature>
<organism evidence="2 3">
    <name type="scientific">Kaistella jeonii</name>
    <dbReference type="NCBI Taxonomy" id="266749"/>
    <lineage>
        <taxon>Bacteria</taxon>
        <taxon>Pseudomonadati</taxon>
        <taxon>Bacteroidota</taxon>
        <taxon>Flavobacteriia</taxon>
        <taxon>Flavobacteriales</taxon>
        <taxon>Weeksellaceae</taxon>
        <taxon>Chryseobacterium group</taxon>
        <taxon>Kaistella</taxon>
    </lineage>
</organism>
<reference evidence="2 3" key="1">
    <citation type="submission" date="2014-10" db="EMBL/GenBank/DDBJ databases">
        <title>Kaistella jeonii genome.</title>
        <authorList>
            <person name="Clayton J.T."/>
            <person name="Newman J.D."/>
        </authorList>
    </citation>
    <scope>NUCLEOTIDE SEQUENCE [LARGE SCALE GENOMIC DNA]</scope>
    <source>
        <strain evidence="2 3">DSM 17048</strain>
    </source>
</reference>
<dbReference type="AlphaFoldDB" id="A0A0C1CML3"/>
<gene>
    <name evidence="2" type="ORF">OA86_15115</name>
</gene>
<protein>
    <recommendedName>
        <fullName evidence="4">Lipoprotein</fullName>
    </recommendedName>
</protein>
<sequence length="82" mass="9279">MLKFSISYLFLLFLIFGCNKAQQVAETQVIKGENDIELSQNTSANNVLNNNNNNNNEGQLDSKKSIEILFYPHFSRPQLAVS</sequence>
<dbReference type="PROSITE" id="PS51257">
    <property type="entry name" value="PROKAR_LIPOPROTEIN"/>
    <property type="match status" value="1"/>
</dbReference>
<comment type="caution">
    <text evidence="2">The sequence shown here is derived from an EMBL/GenBank/DDBJ whole genome shotgun (WGS) entry which is preliminary data.</text>
</comment>
<evidence type="ECO:0008006" key="4">
    <source>
        <dbReference type="Google" id="ProtNLM"/>
    </source>
</evidence>